<accession>A0A392SBA2</accession>
<sequence length="77" mass="8594">LTTLDEESSKPPSTIVIVHALQNAQLVMGCSRLEEENLKTVPFLVLSLEADFEHSKRSSKPIDRVVQDTHYQATTTV</sequence>
<organism evidence="1 2">
    <name type="scientific">Trifolium medium</name>
    <dbReference type="NCBI Taxonomy" id="97028"/>
    <lineage>
        <taxon>Eukaryota</taxon>
        <taxon>Viridiplantae</taxon>
        <taxon>Streptophyta</taxon>
        <taxon>Embryophyta</taxon>
        <taxon>Tracheophyta</taxon>
        <taxon>Spermatophyta</taxon>
        <taxon>Magnoliopsida</taxon>
        <taxon>eudicotyledons</taxon>
        <taxon>Gunneridae</taxon>
        <taxon>Pentapetalae</taxon>
        <taxon>rosids</taxon>
        <taxon>fabids</taxon>
        <taxon>Fabales</taxon>
        <taxon>Fabaceae</taxon>
        <taxon>Papilionoideae</taxon>
        <taxon>50 kb inversion clade</taxon>
        <taxon>NPAAA clade</taxon>
        <taxon>Hologalegina</taxon>
        <taxon>IRL clade</taxon>
        <taxon>Trifolieae</taxon>
        <taxon>Trifolium</taxon>
    </lineage>
</organism>
<evidence type="ECO:0000313" key="2">
    <source>
        <dbReference type="Proteomes" id="UP000265520"/>
    </source>
</evidence>
<reference evidence="1 2" key="1">
    <citation type="journal article" date="2018" name="Front. Plant Sci.">
        <title>Red Clover (Trifolium pratense) and Zigzag Clover (T. medium) - A Picture of Genomic Similarities and Differences.</title>
        <authorList>
            <person name="Dluhosova J."/>
            <person name="Istvanek J."/>
            <person name="Nedelnik J."/>
            <person name="Repkova J."/>
        </authorList>
    </citation>
    <scope>NUCLEOTIDE SEQUENCE [LARGE SCALE GENOMIC DNA]</scope>
    <source>
        <strain evidence="2">cv. 10/8</strain>
        <tissue evidence="1">Leaf</tissue>
    </source>
</reference>
<comment type="caution">
    <text evidence="1">The sequence shown here is derived from an EMBL/GenBank/DDBJ whole genome shotgun (WGS) entry which is preliminary data.</text>
</comment>
<protein>
    <submittedName>
        <fullName evidence="1">Uncharacterized protein</fullName>
    </submittedName>
</protein>
<proteinExistence type="predicted"/>
<dbReference type="EMBL" id="LXQA010344592">
    <property type="protein sequence ID" value="MCI45464.1"/>
    <property type="molecule type" value="Genomic_DNA"/>
</dbReference>
<evidence type="ECO:0000313" key="1">
    <source>
        <dbReference type="EMBL" id="MCI45464.1"/>
    </source>
</evidence>
<feature type="non-terminal residue" evidence="1">
    <location>
        <position position="1"/>
    </location>
</feature>
<name>A0A392SBA2_9FABA</name>
<dbReference type="AlphaFoldDB" id="A0A392SBA2"/>
<dbReference type="Proteomes" id="UP000265520">
    <property type="component" value="Unassembled WGS sequence"/>
</dbReference>
<keyword evidence="2" id="KW-1185">Reference proteome</keyword>